<proteinExistence type="inferred from homology"/>
<feature type="active site" description="Nucleophile" evidence="3">
    <location>
        <position position="368"/>
    </location>
</feature>
<dbReference type="RefSeq" id="WP_161902619.1">
    <property type="nucleotide sequence ID" value="NZ_MAEL01000046.1"/>
</dbReference>
<keyword evidence="7" id="KW-1185">Reference proteome</keyword>
<evidence type="ECO:0000313" key="7">
    <source>
        <dbReference type="Proteomes" id="UP000782705"/>
    </source>
</evidence>
<dbReference type="Pfam" id="PF00232">
    <property type="entry name" value="Glyco_hydro_1"/>
    <property type="match status" value="1"/>
</dbReference>
<name>A0ABQ6YXK5_9ENTE</name>
<evidence type="ECO:0000256" key="1">
    <source>
        <dbReference type="ARBA" id="ARBA00010838"/>
    </source>
</evidence>
<dbReference type="Gene3D" id="3.20.20.80">
    <property type="entry name" value="Glycosidases"/>
    <property type="match status" value="1"/>
</dbReference>
<dbReference type="PROSITE" id="PS00653">
    <property type="entry name" value="GLYCOSYL_HYDROL_F1_2"/>
    <property type="match status" value="1"/>
</dbReference>
<evidence type="ECO:0000313" key="6">
    <source>
        <dbReference type="EMBL" id="KAF1302709.1"/>
    </source>
</evidence>
<protein>
    <submittedName>
        <fullName evidence="6">6-phospho-beta-glucosidase</fullName>
    </submittedName>
</protein>
<evidence type="ECO:0000256" key="2">
    <source>
        <dbReference type="ARBA" id="ARBA00023295"/>
    </source>
</evidence>
<keyword evidence="5" id="KW-0378">Hydrolase</keyword>
<organism evidence="6 7">
    <name type="scientific">Candidatus Enterococcus willemsii</name>
    <dbReference type="NCBI Taxonomy" id="1857215"/>
    <lineage>
        <taxon>Bacteria</taxon>
        <taxon>Bacillati</taxon>
        <taxon>Bacillota</taxon>
        <taxon>Bacilli</taxon>
        <taxon>Lactobacillales</taxon>
        <taxon>Enterococcaceae</taxon>
        <taxon>Enterococcus</taxon>
    </lineage>
</organism>
<dbReference type="PROSITE" id="PS00572">
    <property type="entry name" value="GLYCOSYL_HYDROL_F1_1"/>
    <property type="match status" value="1"/>
</dbReference>
<sequence>MYHNRLKQFPEEFLFGAATSAFQVEGAADVDGRGIAVHDIQPKKKGITDFSVASDHYHHYQEDIALMKELGLKAYRLSLSWVRIMPDGKTINPAGIDFYKKLLDEVTANGMEPIVTIYHFEYPQALVGRYGGWASREAIDDFERFAEVLFENFGDKVKYWLTINEQDHLLKIPSRLGISEEIEGKDYLKLAEQMNYHMCVATARVIKLCHELLPHAQIGPVINPMYAIPNSNRPEDTLAAMEFNELSTYYITELHCRGRFAPLHWKYMEDRDILPEIESEDMELMRNNTPDFLGMNYYLNQTVATNKKEQFSYHEKTVFIQEEPGIYEITTNDNITQTDWGWNICPEGMKLAIMDFYNRYQLPILVTENGLGAYDVLENNQVEDDYRIEYIHNHLSQIKDCLGLGYPVLGYCAWSFIDLVSGREGMDKRYGFVYVNRDNEELKDMRRIKKKSFYWYQTIINERGESL</sequence>
<comment type="caution">
    <text evidence="6">The sequence shown here is derived from an EMBL/GenBank/DDBJ whole genome shotgun (WGS) entry which is preliminary data.</text>
</comment>
<dbReference type="InterPro" id="IPR018120">
    <property type="entry name" value="Glyco_hydro_1_AS"/>
</dbReference>
<gene>
    <name evidence="6" type="ORF">BAU17_05325</name>
</gene>
<dbReference type="EMBL" id="MAEL01000046">
    <property type="protein sequence ID" value="KAF1302709.1"/>
    <property type="molecule type" value="Genomic_DNA"/>
</dbReference>
<dbReference type="InterPro" id="IPR033132">
    <property type="entry name" value="GH_1_N_CS"/>
</dbReference>
<dbReference type="PANTHER" id="PTHR10353">
    <property type="entry name" value="GLYCOSYL HYDROLASE"/>
    <property type="match status" value="1"/>
</dbReference>
<dbReference type="SUPFAM" id="SSF51445">
    <property type="entry name" value="(Trans)glycosidases"/>
    <property type="match status" value="1"/>
</dbReference>
<reference evidence="6 7" key="1">
    <citation type="submission" date="2016-06" db="EMBL/GenBank/DDBJ databases">
        <title>Four novel species of enterococci isolated from chicken manure.</title>
        <authorList>
            <person name="Van Tyne D."/>
        </authorList>
    </citation>
    <scope>NUCLEOTIDE SEQUENCE [LARGE SCALE GENOMIC DNA]</scope>
    <source>
        <strain evidence="6 7">CU12B</strain>
    </source>
</reference>
<evidence type="ECO:0000256" key="4">
    <source>
        <dbReference type="RuleBase" id="RU003690"/>
    </source>
</evidence>
<evidence type="ECO:0000256" key="3">
    <source>
        <dbReference type="PROSITE-ProRule" id="PRU10055"/>
    </source>
</evidence>
<dbReference type="InterPro" id="IPR001360">
    <property type="entry name" value="Glyco_hydro_1"/>
</dbReference>
<dbReference type="Proteomes" id="UP000782705">
    <property type="component" value="Unassembled WGS sequence"/>
</dbReference>
<accession>A0ABQ6YXK5</accession>
<dbReference type="PRINTS" id="PR00131">
    <property type="entry name" value="GLHYDRLASE1"/>
</dbReference>
<comment type="similarity">
    <text evidence="1 4">Belongs to the glycosyl hydrolase 1 family.</text>
</comment>
<dbReference type="PANTHER" id="PTHR10353:SF136">
    <property type="entry name" value="ARYL-PHOSPHO-BETA-D-GLUCOSIDASE BGLC"/>
    <property type="match status" value="1"/>
</dbReference>
<dbReference type="InterPro" id="IPR017853">
    <property type="entry name" value="GH"/>
</dbReference>
<evidence type="ECO:0000256" key="5">
    <source>
        <dbReference type="RuleBase" id="RU004468"/>
    </source>
</evidence>
<keyword evidence="2 5" id="KW-0326">Glycosidase</keyword>